<comment type="caution">
    <text evidence="1">The sequence shown here is derived from an EMBL/GenBank/DDBJ whole genome shotgun (WGS) entry which is preliminary data.</text>
</comment>
<evidence type="ECO:0000313" key="1">
    <source>
        <dbReference type="EMBL" id="TGY65316.1"/>
    </source>
</evidence>
<organism evidence="1 2">
    <name type="scientific">Dubosiella muris</name>
    <dbReference type="NCBI Taxonomy" id="3038133"/>
    <lineage>
        <taxon>Bacteria</taxon>
        <taxon>Bacillati</taxon>
        <taxon>Bacillota</taxon>
        <taxon>Erysipelotrichia</taxon>
        <taxon>Erysipelotrichales</taxon>
        <taxon>Erysipelotrichaceae</taxon>
        <taxon>Dubosiella</taxon>
    </lineage>
</organism>
<evidence type="ECO:0000313" key="2">
    <source>
        <dbReference type="Proteomes" id="UP000308836"/>
    </source>
</evidence>
<sequence length="197" mass="22035">MKLHYKGTYDLNPDSLPAAPAKKDAVPFKEPDSIEKIAWIANGIALVLLVVLAIPIVALYKTRLIFSIGFWIGGGLSLLTCFPHEILHALCFKDDVYLYTNLRQGMLFVIGTETMSKRRFIFMSMLPNRVFGVLPYGLGLLFPSCSVLLGLGWCAITMGAGDYLNVFHALTQMPKGAKTYMSGIHSWWFIPEENEDR</sequence>
<dbReference type="EMBL" id="SRYG01000019">
    <property type="protein sequence ID" value="TGY65316.1"/>
    <property type="molecule type" value="Genomic_DNA"/>
</dbReference>
<name>A0AC61R6R1_9FIRM</name>
<proteinExistence type="predicted"/>
<keyword evidence="2" id="KW-1185">Reference proteome</keyword>
<reference evidence="1" key="1">
    <citation type="submission" date="2019-04" db="EMBL/GenBank/DDBJ databases">
        <title>Microbes associate with the intestines of laboratory mice.</title>
        <authorList>
            <person name="Navarre W."/>
            <person name="Wong E."/>
            <person name="Huang K."/>
            <person name="Tropini C."/>
            <person name="Ng K."/>
            <person name="Yu B."/>
        </authorList>
    </citation>
    <scope>NUCLEOTIDE SEQUENCE</scope>
    <source>
        <strain evidence="1">NM09_H32</strain>
    </source>
</reference>
<dbReference type="Proteomes" id="UP000308836">
    <property type="component" value="Unassembled WGS sequence"/>
</dbReference>
<protein>
    <submittedName>
        <fullName evidence="1">DUF3267 domain-containing protein</fullName>
    </submittedName>
</protein>
<accession>A0AC61R6R1</accession>
<gene>
    <name evidence="1" type="ORF">E5336_09150</name>
</gene>